<dbReference type="NCBIfam" id="NF041770">
    <property type="entry name" value="CFI_box_CTERM"/>
    <property type="match status" value="1"/>
</dbReference>
<protein>
    <submittedName>
        <fullName evidence="1">Uncharacterized protein</fullName>
    </submittedName>
</protein>
<comment type="caution">
    <text evidence="1">The sequence shown here is derived from an EMBL/GenBank/DDBJ whole genome shotgun (WGS) entry which is preliminary data.</text>
</comment>
<dbReference type="RefSeq" id="WP_301834540.1">
    <property type="nucleotide sequence ID" value="NZ_JAGGJC010000003.1"/>
</dbReference>
<dbReference type="InterPro" id="IPR049886">
    <property type="entry name" value="CFI_box_CTERM_dom"/>
</dbReference>
<gene>
    <name evidence="1" type="ORF">J6I92_08160</name>
</gene>
<dbReference type="EMBL" id="JAGGJC010000003">
    <property type="protein sequence ID" value="MDN7129843.1"/>
    <property type="molecule type" value="Genomic_DNA"/>
</dbReference>
<keyword evidence="2" id="KW-1185">Reference proteome</keyword>
<evidence type="ECO:0000313" key="2">
    <source>
        <dbReference type="Proteomes" id="UP001169491"/>
    </source>
</evidence>
<name>A0ABT8MIU2_9GAMM</name>
<sequence>MENSDEVKRRKRGKEIQDRLYRKRGLTTHKHLSLLFGDVTEDIRQKFLSLNMPELNHVLADYGAIYGEAAERYARKTYPMWVSGSTSLSGQTLERLIELVPRHLDSEARKALLFKLLQKYSKNEFPSLIRINSQEPEEGFVQLEQALNKIRSNESLARLPEWVMSYATWLYNDDITILRAVTAEIQNSETVMLKRKAIEQVGLLKKAVRNGEITSAEYNLKTPNGDLKLIIYEPSKCFVASVCFGSDSPEVTTLRLWRDEVLSSTVFGRNFILWYYKYGPTIARFTKTNKVLKAILKGGIVMVVRMLNSQRQRHSGE</sequence>
<dbReference type="Proteomes" id="UP001169491">
    <property type="component" value="Unassembled WGS sequence"/>
</dbReference>
<reference evidence="1 2" key="1">
    <citation type="submission" date="2021-03" db="EMBL/GenBank/DDBJ databases">
        <title>Pseudidiomarina terrestris, a new bacterium isolated from saline soil.</title>
        <authorList>
            <person name="Galisteo C."/>
            <person name="De La Haba R."/>
            <person name="Sanchez-Porro C."/>
            <person name="Ventosa A."/>
        </authorList>
    </citation>
    <scope>NUCLEOTIDE SEQUENCE [LARGE SCALE GENOMIC DNA]</scope>
    <source>
        <strain evidence="2">1APR75-15</strain>
    </source>
</reference>
<organism evidence="1 2">
    <name type="scientific">Pseudidiomarina terrestris</name>
    <dbReference type="NCBI Taxonomy" id="2820060"/>
    <lineage>
        <taxon>Bacteria</taxon>
        <taxon>Pseudomonadati</taxon>
        <taxon>Pseudomonadota</taxon>
        <taxon>Gammaproteobacteria</taxon>
        <taxon>Alteromonadales</taxon>
        <taxon>Idiomarinaceae</taxon>
        <taxon>Pseudidiomarina</taxon>
    </lineage>
</organism>
<proteinExistence type="predicted"/>
<evidence type="ECO:0000313" key="1">
    <source>
        <dbReference type="EMBL" id="MDN7129843.1"/>
    </source>
</evidence>
<accession>A0ABT8MIU2</accession>